<dbReference type="InterPro" id="IPR051788">
    <property type="entry name" value="MFS_Transporter"/>
</dbReference>
<dbReference type="InterPro" id="IPR036259">
    <property type="entry name" value="MFS_trans_sf"/>
</dbReference>
<dbReference type="PANTHER" id="PTHR23514">
    <property type="entry name" value="BYPASS OF STOP CODON PROTEIN 6"/>
    <property type="match status" value="1"/>
</dbReference>
<dbReference type="EMBL" id="CAJMWT010002438">
    <property type="protein sequence ID" value="CAE6443163.1"/>
    <property type="molecule type" value="Genomic_DNA"/>
</dbReference>
<evidence type="ECO:0008006" key="10">
    <source>
        <dbReference type="Google" id="ProtNLM"/>
    </source>
</evidence>
<evidence type="ECO:0000256" key="5">
    <source>
        <dbReference type="ARBA" id="ARBA00022989"/>
    </source>
</evidence>
<keyword evidence="5 7" id="KW-1133">Transmembrane helix</keyword>
<evidence type="ECO:0000256" key="1">
    <source>
        <dbReference type="ARBA" id="ARBA00004127"/>
    </source>
</evidence>
<dbReference type="Proteomes" id="UP000663843">
    <property type="component" value="Unassembled WGS sequence"/>
</dbReference>
<dbReference type="GO" id="GO:0016020">
    <property type="term" value="C:membrane"/>
    <property type="evidence" value="ECO:0007669"/>
    <property type="project" value="TreeGrafter"/>
</dbReference>
<dbReference type="Gene3D" id="1.20.1250.20">
    <property type="entry name" value="MFS general substrate transporter like domains"/>
    <property type="match status" value="5"/>
</dbReference>
<organism evidence="8 9">
    <name type="scientific">Rhizoctonia solani</name>
    <dbReference type="NCBI Taxonomy" id="456999"/>
    <lineage>
        <taxon>Eukaryota</taxon>
        <taxon>Fungi</taxon>
        <taxon>Dikarya</taxon>
        <taxon>Basidiomycota</taxon>
        <taxon>Agaricomycotina</taxon>
        <taxon>Agaricomycetes</taxon>
        <taxon>Cantharellales</taxon>
        <taxon>Ceratobasidiaceae</taxon>
        <taxon>Rhizoctonia</taxon>
    </lineage>
</organism>
<feature type="transmembrane region" description="Helical" evidence="7">
    <location>
        <begin position="546"/>
        <end position="567"/>
    </location>
</feature>
<feature type="transmembrane region" description="Helical" evidence="7">
    <location>
        <begin position="182"/>
        <end position="201"/>
    </location>
</feature>
<feature type="transmembrane region" description="Helical" evidence="7">
    <location>
        <begin position="355"/>
        <end position="376"/>
    </location>
</feature>
<feature type="transmembrane region" description="Helical" evidence="7">
    <location>
        <begin position="727"/>
        <end position="749"/>
    </location>
</feature>
<feature type="transmembrane region" description="Helical" evidence="7">
    <location>
        <begin position="671"/>
        <end position="690"/>
    </location>
</feature>
<proteinExistence type="inferred from homology"/>
<feature type="transmembrane region" description="Helical" evidence="7">
    <location>
        <begin position="884"/>
        <end position="902"/>
    </location>
</feature>
<feature type="transmembrane region" description="Helical" evidence="7">
    <location>
        <begin position="851"/>
        <end position="872"/>
    </location>
</feature>
<feature type="transmembrane region" description="Helical" evidence="7">
    <location>
        <begin position="213"/>
        <end position="233"/>
    </location>
</feature>
<name>A0A8H3GC50_9AGAM</name>
<feature type="transmembrane region" description="Helical" evidence="7">
    <location>
        <begin position="149"/>
        <end position="170"/>
    </location>
</feature>
<keyword evidence="6 7" id="KW-0472">Membrane</keyword>
<protein>
    <recommendedName>
        <fullName evidence="10">Major facilitator superfamily (MFS) profile domain-containing protein</fullName>
    </recommendedName>
</protein>
<feature type="transmembrane region" description="Helical" evidence="7">
    <location>
        <begin position="329"/>
        <end position="348"/>
    </location>
</feature>
<feature type="transmembrane region" description="Helical" evidence="7">
    <location>
        <begin position="769"/>
        <end position="789"/>
    </location>
</feature>
<dbReference type="AlphaFoldDB" id="A0A8H3GC50"/>
<feature type="transmembrane region" description="Helical" evidence="7">
    <location>
        <begin position="421"/>
        <end position="439"/>
    </location>
</feature>
<feature type="transmembrane region" description="Helical" evidence="7">
    <location>
        <begin position="388"/>
        <end position="409"/>
    </location>
</feature>
<reference evidence="8" key="1">
    <citation type="submission" date="2021-01" db="EMBL/GenBank/DDBJ databases">
        <authorList>
            <person name="Kaushik A."/>
        </authorList>
    </citation>
    <scope>NUCLEOTIDE SEQUENCE</scope>
    <source>
        <strain evidence="8">AG2-2IIIB</strain>
    </source>
</reference>
<keyword evidence="4 7" id="KW-0812">Transmembrane</keyword>
<dbReference type="GO" id="GO:0012505">
    <property type="term" value="C:endomembrane system"/>
    <property type="evidence" value="ECO:0007669"/>
    <property type="project" value="UniProtKB-SubCell"/>
</dbReference>
<feature type="transmembrane region" description="Helical" evidence="7">
    <location>
        <begin position="122"/>
        <end position="142"/>
    </location>
</feature>
<evidence type="ECO:0000313" key="8">
    <source>
        <dbReference type="EMBL" id="CAE6443163.1"/>
    </source>
</evidence>
<evidence type="ECO:0000256" key="7">
    <source>
        <dbReference type="SAM" id="Phobius"/>
    </source>
</evidence>
<dbReference type="GO" id="GO:0022857">
    <property type="term" value="F:transmembrane transporter activity"/>
    <property type="evidence" value="ECO:0007669"/>
    <property type="project" value="InterPro"/>
</dbReference>
<sequence>MSQTATCEIELDALPRLEHGSSLLHVKSLQAQTPDTHIENLNGEYFSGELTKTADSGHALGSPDQAKDAVKLRIGNIVIDEKALYLAGACMGSFVAGLNFTATGANLPSFQDHYHLSYETVSLVFLAGFGGYLVSCVLNSVLQSVIGTCNVLLMAATLNGGGALLISFAPPFPLVVFEDGRLMNIIYAFAGLGALVSPFVIGALTQANASWKVYYWFPLSLTIFFAACHFMLFKNYATPADHEEAPENKSVRARFKLVMRMPMTWLGMILMVLSYAIVDVLSNWLTSYLIDVKGTAPDIARYQLAMFWAGLTAGRIFFSLPLVHLRERMGNALLLISMCGAIGLLWAVRSTASDWAAIAVAGFFLGPNTPGILSIISTRVPPSLKGIVVSITIGSALVGGTLGSLIFGVTVGKVSPGLRMLGPFIMVLAGLSALLFWGIPPPLLSGKLTTPTHIDGSSAPMSQTTTCEIELNAVPRLEHGTVKGLPAQTPDVLANNLNGESQYFSGVASNCVDAMDSGHTLVSLATAQTGRTIGLHIGNAIVEEKIMHLAGACMGIFAAGLNFTATGANLPSFQAHYHLSYETVSLVFLAGFGGYLISCALNSVLQSVIGTCNVLLMAGILYAGGALLISFAPPFPVVVIGLCLMGFGGGFYEACLTSVVSHFEDSRFMNIAFAFSGLGALVSPFVIGALTKANASWKHYVTPPDNEEAPGHKNIRARLKLAMRMPVTWIGIILIVCSYAIVDVLSNWLTSYLINVKGSAPDISGYQLSVFWGGLTAGRIFFSLPFVHIRERSGNNILLALMGGAVGLLWGLNSTASNWVVIAVARFLGPNTPGIMSIISTRIPPSLKEIVVSITIGSALVGGTLGSLIFGVTVGKISPGLRSLPPVIIVLASLSALIFWAMPPRRKVD</sequence>
<evidence type="ECO:0000256" key="3">
    <source>
        <dbReference type="ARBA" id="ARBA00022448"/>
    </source>
</evidence>
<evidence type="ECO:0000256" key="4">
    <source>
        <dbReference type="ARBA" id="ARBA00022692"/>
    </source>
</evidence>
<evidence type="ECO:0000256" key="2">
    <source>
        <dbReference type="ARBA" id="ARBA00008335"/>
    </source>
</evidence>
<feature type="transmembrane region" description="Helical" evidence="7">
    <location>
        <begin position="631"/>
        <end position="651"/>
    </location>
</feature>
<dbReference type="Pfam" id="PF07690">
    <property type="entry name" value="MFS_1"/>
    <property type="match status" value="2"/>
</dbReference>
<comment type="subcellular location">
    <subcellularLocation>
        <location evidence="1">Endomembrane system</location>
        <topology evidence="1">Multi-pass membrane protein</topology>
    </subcellularLocation>
</comment>
<dbReference type="InterPro" id="IPR011701">
    <property type="entry name" value="MFS"/>
</dbReference>
<comment type="similarity">
    <text evidence="2">Belongs to the major facilitator superfamily.</text>
</comment>
<keyword evidence="3" id="KW-0813">Transport</keyword>
<feature type="transmembrane region" description="Helical" evidence="7">
    <location>
        <begin position="265"/>
        <end position="290"/>
    </location>
</feature>
<dbReference type="PANTHER" id="PTHR23514:SF3">
    <property type="entry name" value="BYPASS OF STOP CODON PROTEIN 6"/>
    <property type="match status" value="1"/>
</dbReference>
<feature type="transmembrane region" description="Helical" evidence="7">
    <location>
        <begin position="83"/>
        <end position="102"/>
    </location>
</feature>
<accession>A0A8H3GC50</accession>
<dbReference type="SUPFAM" id="SSF103473">
    <property type="entry name" value="MFS general substrate transporter"/>
    <property type="match status" value="2"/>
</dbReference>
<feature type="transmembrane region" description="Helical" evidence="7">
    <location>
        <begin position="796"/>
        <end position="813"/>
    </location>
</feature>
<gene>
    <name evidence="8" type="ORF">RDB_LOCUS77713</name>
</gene>
<evidence type="ECO:0000256" key="6">
    <source>
        <dbReference type="ARBA" id="ARBA00023136"/>
    </source>
</evidence>
<evidence type="ECO:0000313" key="9">
    <source>
        <dbReference type="Proteomes" id="UP000663843"/>
    </source>
</evidence>
<comment type="caution">
    <text evidence="8">The sequence shown here is derived from an EMBL/GenBank/DDBJ whole genome shotgun (WGS) entry which is preliminary data.</text>
</comment>
<feature type="transmembrane region" description="Helical" evidence="7">
    <location>
        <begin position="579"/>
        <end position="598"/>
    </location>
</feature>